<dbReference type="Proteomes" id="UP000827872">
    <property type="component" value="Linkage Group LG04"/>
</dbReference>
<organism evidence="1 2">
    <name type="scientific">Sphaerodactylus townsendi</name>
    <dbReference type="NCBI Taxonomy" id="933632"/>
    <lineage>
        <taxon>Eukaryota</taxon>
        <taxon>Metazoa</taxon>
        <taxon>Chordata</taxon>
        <taxon>Craniata</taxon>
        <taxon>Vertebrata</taxon>
        <taxon>Euteleostomi</taxon>
        <taxon>Lepidosauria</taxon>
        <taxon>Squamata</taxon>
        <taxon>Bifurcata</taxon>
        <taxon>Gekkota</taxon>
        <taxon>Sphaerodactylidae</taxon>
        <taxon>Sphaerodactylus</taxon>
    </lineage>
</organism>
<keyword evidence="2" id="KW-1185">Reference proteome</keyword>
<evidence type="ECO:0000313" key="2">
    <source>
        <dbReference type="Proteomes" id="UP000827872"/>
    </source>
</evidence>
<comment type="caution">
    <text evidence="1">The sequence shown here is derived from an EMBL/GenBank/DDBJ whole genome shotgun (WGS) entry which is preliminary data.</text>
</comment>
<reference evidence="1" key="1">
    <citation type="submission" date="2021-08" db="EMBL/GenBank/DDBJ databases">
        <title>The first chromosome-level gecko genome reveals the dynamic sex chromosomes of Neotropical dwarf geckos (Sphaerodactylidae: Sphaerodactylus).</title>
        <authorList>
            <person name="Pinto B.J."/>
            <person name="Keating S.E."/>
            <person name="Gamble T."/>
        </authorList>
    </citation>
    <scope>NUCLEOTIDE SEQUENCE</scope>
    <source>
        <strain evidence="1">TG3544</strain>
    </source>
</reference>
<protein>
    <submittedName>
        <fullName evidence="1">Uncharacterized protein</fullName>
    </submittedName>
</protein>
<accession>A0ACB8FI79</accession>
<evidence type="ECO:0000313" key="1">
    <source>
        <dbReference type="EMBL" id="KAH8005235.1"/>
    </source>
</evidence>
<gene>
    <name evidence="1" type="ORF">K3G42_025314</name>
</gene>
<name>A0ACB8FI79_9SAUR</name>
<dbReference type="EMBL" id="CM037617">
    <property type="protein sequence ID" value="KAH8005235.1"/>
    <property type="molecule type" value="Genomic_DNA"/>
</dbReference>
<sequence length="246" mass="26988">MPLPESRGLGQEPVGRAGADLQGGRGMGLDGTVIRSITTSYALIDFANGETEIVPLKFILPVGGAMPCPSLQVGDYVFTRIRKMSGEEYYVPGIVIATPNKAAAEDKLYTVLKHNNRKLLIGPVVAPWAVVTFGKLHRPNVKVVRHFHRSCPAEEKEPTVAVGGNWNKKKKARKGRAKSKKEPGKEWASSDSDEKLFAPRRIAKRRPKSLSPSPPIQEESEGTISKLEKEFSEVLIANVSETEKLH</sequence>
<proteinExistence type="predicted"/>